<gene>
    <name evidence="1" type="ORF">NQ176_g566</name>
</gene>
<proteinExistence type="predicted"/>
<name>A0ACC1NWE6_9HYPO</name>
<dbReference type="EMBL" id="JANJQO010000023">
    <property type="protein sequence ID" value="KAJ2983600.1"/>
    <property type="molecule type" value="Genomic_DNA"/>
</dbReference>
<evidence type="ECO:0000313" key="1">
    <source>
        <dbReference type="EMBL" id="KAJ2983600.1"/>
    </source>
</evidence>
<accession>A0ACC1NWE6</accession>
<dbReference type="Proteomes" id="UP001143910">
    <property type="component" value="Unassembled WGS sequence"/>
</dbReference>
<protein>
    <submittedName>
        <fullName evidence="1">Uncharacterized protein</fullName>
    </submittedName>
</protein>
<sequence>MTKVTVILGALAAVVSAACISSGDHSTVNNALQAGGSGAVVQLCENVLLRITDQILFTADDQEISTQNYPTGSTRATIQIAPGSSINTLIAGKFNRIKIKNIQLDGNRANTGFQQEGGASIEIGGQSVGQVVSNVASRNPRGWSCLHVIGSGNDAIPCKQASIIDNDIGPCGQSGRNDQGQGLWADGISFDCTDSLVEGNTIRGPTDGGIVIFGSPGTTVNNNTIISSNDYLGFGAINMVDGEYKGSYSGVKVTNNRIQGKKIFNLGIGIGANVWSFNDPYPLQGPVEITGNKFIGQIVFPIAINGWTGGITVTGNEASCVANPKSSFSDASHCVDPIQQVFNQNANFVYYPAGVAGPKNLQPEFVASNSNMTNFLCSSLPLPDSQIFERGQLDVVSDSGPFADLHGVFAQYQGDSNVVVLQSGKPVWASGHTLPQGCGTPSGCRLRFDSNGNLGTYYNNVVQWSSNTGGRGYTMEVINKAPWIQIKDGSGNVIWDTTNSS</sequence>
<evidence type="ECO:0000313" key="2">
    <source>
        <dbReference type="Proteomes" id="UP001143910"/>
    </source>
</evidence>
<organism evidence="1 2">
    <name type="scientific">Zarea fungicola</name>
    <dbReference type="NCBI Taxonomy" id="93591"/>
    <lineage>
        <taxon>Eukaryota</taxon>
        <taxon>Fungi</taxon>
        <taxon>Dikarya</taxon>
        <taxon>Ascomycota</taxon>
        <taxon>Pezizomycotina</taxon>
        <taxon>Sordariomycetes</taxon>
        <taxon>Hypocreomycetidae</taxon>
        <taxon>Hypocreales</taxon>
        <taxon>Cordycipitaceae</taxon>
        <taxon>Zarea</taxon>
    </lineage>
</organism>
<reference evidence="1" key="1">
    <citation type="submission" date="2022-08" db="EMBL/GenBank/DDBJ databases">
        <title>Genome Sequence of Lecanicillium fungicola.</title>
        <authorList>
            <person name="Buettner E."/>
        </authorList>
    </citation>
    <scope>NUCLEOTIDE SEQUENCE</scope>
    <source>
        <strain evidence="1">Babe33</strain>
    </source>
</reference>
<keyword evidence="2" id="KW-1185">Reference proteome</keyword>
<comment type="caution">
    <text evidence="1">The sequence shown here is derived from an EMBL/GenBank/DDBJ whole genome shotgun (WGS) entry which is preliminary data.</text>
</comment>